<dbReference type="AlphaFoldDB" id="A0A0A8WWL2"/>
<keyword evidence="2 5" id="KW-0812">Transmembrane</keyword>
<gene>
    <name evidence="6" type="ORF">SAMD00020551_0159</name>
</gene>
<comment type="subcellular location">
    <subcellularLocation>
        <location evidence="1">Membrane</location>
        <topology evidence="1">Multi-pass membrane protein</topology>
    </subcellularLocation>
</comment>
<protein>
    <submittedName>
        <fullName evidence="6">Uncharacterized protein</fullName>
    </submittedName>
</protein>
<dbReference type="GO" id="GO:0016020">
    <property type="term" value="C:membrane"/>
    <property type="evidence" value="ECO:0007669"/>
    <property type="project" value="UniProtKB-SubCell"/>
</dbReference>
<comment type="caution">
    <text evidence="6">The sequence shown here is derived from an EMBL/GenBank/DDBJ whole genome shotgun (WGS) entry which is preliminary data.</text>
</comment>
<evidence type="ECO:0000256" key="2">
    <source>
        <dbReference type="ARBA" id="ARBA00022692"/>
    </source>
</evidence>
<organism evidence="6 7">
    <name type="scientific">Mesobacillus selenatarsenatis (strain DSM 18680 / JCM 14380 / FERM P-15431 / SF-1)</name>
    <dbReference type="NCBI Taxonomy" id="1321606"/>
    <lineage>
        <taxon>Bacteria</taxon>
        <taxon>Bacillati</taxon>
        <taxon>Bacillota</taxon>
        <taxon>Bacilli</taxon>
        <taxon>Bacillales</taxon>
        <taxon>Bacillaceae</taxon>
        <taxon>Mesobacillus</taxon>
    </lineage>
</organism>
<proteinExistence type="predicted"/>
<evidence type="ECO:0000313" key="7">
    <source>
        <dbReference type="Proteomes" id="UP000031014"/>
    </source>
</evidence>
<accession>A0A0A8WWL2</accession>
<dbReference type="SUPFAM" id="SSF144083">
    <property type="entry name" value="Magnesium transport protein CorA, transmembrane region"/>
    <property type="match status" value="1"/>
</dbReference>
<evidence type="ECO:0000256" key="5">
    <source>
        <dbReference type="SAM" id="Phobius"/>
    </source>
</evidence>
<keyword evidence="7" id="KW-1185">Reference proteome</keyword>
<evidence type="ECO:0000256" key="4">
    <source>
        <dbReference type="ARBA" id="ARBA00023136"/>
    </source>
</evidence>
<evidence type="ECO:0000313" key="6">
    <source>
        <dbReference type="EMBL" id="GAM12040.1"/>
    </source>
</evidence>
<dbReference type="EMBL" id="BASE01000004">
    <property type="protein sequence ID" value="GAM12040.1"/>
    <property type="molecule type" value="Genomic_DNA"/>
</dbReference>
<dbReference type="InterPro" id="IPR045863">
    <property type="entry name" value="CorA_TM1_TM2"/>
</dbReference>
<evidence type="ECO:0000256" key="3">
    <source>
        <dbReference type="ARBA" id="ARBA00022989"/>
    </source>
</evidence>
<sequence length="862" mass="99182">MQSVKNKVRFSFSFIPQGAKVRSISEGEEEYLAINDYRLDKHSTVVVDVGNRLCEGIIDHHHLKDGFEWNGRRLVSASGLLYAFPSLLSNISPVAEEVTIVVHQGPDFDCFVSAYLAMHFIEHGEFPEHADLLVEYAEEIDSGRLGIHLEHRVTPYTLSLVFHKVIEEKLKRINAFSYDVLNAKVMEKGIHLVEYILARFKEMLPGEVGLESPVLLLEGHPFAEEEQEVEADYKRYCDDLEEPGKCEKRKLLLPHISVKGHTEEVDALFWNSQPTCSLDKLWARGDLNSPSGTGYVFTFIPRESLPIEENWFEFFKEKPEVVPKRNRAIIAVNGTSSVCLRDLGRHLELAERKKEALLFGDNAGKWRSRETKRYPDEWADSDNPWYDGRDKASQIVDAPSTVLSLLSIQEMKKIVLLYAQPRAKENFNKIAFPFSFKDTDMDTIIEELTSGSNPFRKNGDFNGRSSRKFRPYIQSYMYNHNSSLEHEYHLEYSAGNFETTLVRVGIKDNEIEYFKKHGKNMDNQGLAGISAIDLKIMDISIDLFKFGVGFVVFDLELMPIEQTEVPLESMLLVNNELCRGAKGRSFLLEMVSELISVHELDSCEDGLIFTEVIFDQSTFYGSLKSEMLFKLANNMKWNEPISGNPSDLMSYELEISPHELYGYSKNGGALILIDPVTDNMIEEERVYYQKRLQNAREEYRNYCWAIFLIVLHQRYSMMNFSKTLAEIALDLENNKIKQLRSTIIEFIVQGYFSQISNDEELMSHYKKWRDILETEKLHEEILEQVSTLEDYYKRDNEETFNSKFNKVSFAFVFISAITGFFGMNIPLITGDDSAIGNNFAVYISLAGVGGLTLFYYWLNKKK</sequence>
<dbReference type="OrthoDB" id="2796286at2"/>
<feature type="transmembrane region" description="Helical" evidence="5">
    <location>
        <begin position="807"/>
        <end position="827"/>
    </location>
</feature>
<reference evidence="6 7" key="1">
    <citation type="submission" date="2013-06" db="EMBL/GenBank/DDBJ databases">
        <title>Whole genome shotgun sequence of Bacillus selenatarsenatis SF-1.</title>
        <authorList>
            <person name="Kuroda M."/>
            <person name="Sei K."/>
            <person name="Yamashita M."/>
            <person name="Ike M."/>
        </authorList>
    </citation>
    <scope>NUCLEOTIDE SEQUENCE [LARGE SCALE GENOMIC DNA]</scope>
    <source>
        <strain evidence="6 7">SF-1</strain>
    </source>
</reference>
<feature type="transmembrane region" description="Helical" evidence="5">
    <location>
        <begin position="839"/>
        <end position="858"/>
    </location>
</feature>
<dbReference type="Proteomes" id="UP000031014">
    <property type="component" value="Unassembled WGS sequence"/>
</dbReference>
<name>A0A0A8WWL2_MESS1</name>
<keyword evidence="4 5" id="KW-0472">Membrane</keyword>
<evidence type="ECO:0000256" key="1">
    <source>
        <dbReference type="ARBA" id="ARBA00004141"/>
    </source>
</evidence>
<keyword evidence="3 5" id="KW-1133">Transmembrane helix</keyword>
<dbReference type="RefSeq" id="WP_041963986.1">
    <property type="nucleotide sequence ID" value="NZ_BASE01000004.1"/>
</dbReference>